<dbReference type="PANTHER" id="PTHR39550">
    <property type="entry name" value="SLL0658 PROTEIN"/>
    <property type="match status" value="1"/>
</dbReference>
<dbReference type="Proteomes" id="UP000192923">
    <property type="component" value="Unassembled WGS sequence"/>
</dbReference>
<dbReference type="PANTHER" id="PTHR39550:SF1">
    <property type="entry name" value="SLL0658 PROTEIN"/>
    <property type="match status" value="1"/>
</dbReference>
<dbReference type="InterPro" id="IPR021799">
    <property type="entry name" value="PIN-like_prokaryotic"/>
</dbReference>
<dbReference type="EMBL" id="FXAM01000001">
    <property type="protein sequence ID" value="SMF97240.1"/>
    <property type="molecule type" value="Genomic_DNA"/>
</dbReference>
<keyword evidence="2" id="KW-1185">Reference proteome</keyword>
<dbReference type="Pfam" id="PF11848">
    <property type="entry name" value="DUF3368"/>
    <property type="match status" value="1"/>
</dbReference>
<evidence type="ECO:0000313" key="1">
    <source>
        <dbReference type="EMBL" id="SMF97240.1"/>
    </source>
</evidence>
<proteinExistence type="predicted"/>
<dbReference type="AlphaFoldDB" id="A0A1Y6D488"/>
<sequence>MRVVSNTTPIISLAAIGHLNLLEKLFGNIVIAEAVYKEIKAKPSYGHQQIDAPFIQVQTIQGCLYKDFLLSQLDSGETETIILAKEISADFVLIDENLGYKVATTAGLSAIRTLSILLKAKEKGYIDRIKPLLDDMIAKGRWYSSAVYRSCLDRAGE</sequence>
<reference evidence="1 2" key="1">
    <citation type="submission" date="2016-12" db="EMBL/GenBank/DDBJ databases">
        <authorList>
            <person name="Song W.-J."/>
            <person name="Kurnit D.M."/>
        </authorList>
    </citation>
    <scope>NUCLEOTIDE SEQUENCE [LARGE SCALE GENOMIC DNA]</scope>
    <source>
        <strain evidence="1 2">175</strain>
    </source>
</reference>
<organism evidence="1 2">
    <name type="scientific">Methylomagnum ishizawai</name>
    <dbReference type="NCBI Taxonomy" id="1760988"/>
    <lineage>
        <taxon>Bacteria</taxon>
        <taxon>Pseudomonadati</taxon>
        <taxon>Pseudomonadota</taxon>
        <taxon>Gammaproteobacteria</taxon>
        <taxon>Methylococcales</taxon>
        <taxon>Methylococcaceae</taxon>
        <taxon>Methylomagnum</taxon>
    </lineage>
</organism>
<dbReference type="RefSeq" id="WP_085216047.1">
    <property type="nucleotide sequence ID" value="NZ_FXAM01000001.1"/>
</dbReference>
<evidence type="ECO:0000313" key="2">
    <source>
        <dbReference type="Proteomes" id="UP000192923"/>
    </source>
</evidence>
<protein>
    <submittedName>
        <fullName evidence="1">Predicted nucleic acid-binding protein, contains PIN domain</fullName>
    </submittedName>
</protein>
<dbReference type="OrthoDB" id="5567844at2"/>
<gene>
    <name evidence="1" type="ORF">SAMN02949497_4660</name>
</gene>
<accession>A0A1Y6D488</accession>
<dbReference type="STRING" id="1760988.SAMN02949497_4660"/>
<name>A0A1Y6D488_9GAMM</name>